<reference evidence="2" key="1">
    <citation type="journal article" date="2011" name="Proc. Natl. Acad. Sci. U.S.A.">
        <title>Obligate biotrophy features unraveled by the genomic analysis of rust fungi.</title>
        <authorList>
            <person name="Duplessis S."/>
            <person name="Cuomo C.A."/>
            <person name="Lin Y.-C."/>
            <person name="Aerts A."/>
            <person name="Tisserant E."/>
            <person name="Veneault-Fourrey C."/>
            <person name="Joly D.L."/>
            <person name="Hacquard S."/>
            <person name="Amselem J."/>
            <person name="Cantarel B.L."/>
            <person name="Chiu R."/>
            <person name="Coutinho P.M."/>
            <person name="Feau N."/>
            <person name="Field M."/>
            <person name="Frey P."/>
            <person name="Gelhaye E."/>
            <person name="Goldberg J."/>
            <person name="Grabherr M.G."/>
            <person name="Kodira C.D."/>
            <person name="Kohler A."/>
            <person name="Kuees U."/>
            <person name="Lindquist E.A."/>
            <person name="Lucas S.M."/>
            <person name="Mago R."/>
            <person name="Mauceli E."/>
            <person name="Morin E."/>
            <person name="Murat C."/>
            <person name="Pangilinan J.L."/>
            <person name="Park R."/>
            <person name="Pearson M."/>
            <person name="Quesneville H."/>
            <person name="Rouhier N."/>
            <person name="Sakthikumar S."/>
            <person name="Salamov A.A."/>
            <person name="Schmutz J."/>
            <person name="Selles B."/>
            <person name="Shapiro H."/>
            <person name="Tanguay P."/>
            <person name="Tuskan G.A."/>
            <person name="Henrissat B."/>
            <person name="Van de Peer Y."/>
            <person name="Rouze P."/>
            <person name="Ellis J.G."/>
            <person name="Dodds P.N."/>
            <person name="Schein J.E."/>
            <person name="Zhong S."/>
            <person name="Hamelin R.C."/>
            <person name="Grigoriev I.V."/>
            <person name="Szabo L.J."/>
            <person name="Martin F."/>
        </authorList>
    </citation>
    <scope>NUCLEOTIDE SEQUENCE [LARGE SCALE GENOMIC DNA]</scope>
    <source>
        <strain evidence="2">98AG31 / pathotype 3-4-7</strain>
    </source>
</reference>
<dbReference type="AlphaFoldDB" id="F4S2B7"/>
<feature type="non-terminal residue" evidence="1">
    <location>
        <position position="1"/>
    </location>
</feature>
<dbReference type="Proteomes" id="UP000001072">
    <property type="component" value="Unassembled WGS sequence"/>
</dbReference>
<dbReference type="EMBL" id="GL883140">
    <property type="protein sequence ID" value="EGG01231.1"/>
    <property type="molecule type" value="Genomic_DNA"/>
</dbReference>
<name>F4S2B7_MELLP</name>
<dbReference type="OrthoDB" id="2499098at2759"/>
<dbReference type="RefSeq" id="XP_007415581.1">
    <property type="nucleotide sequence ID" value="XM_007415519.1"/>
</dbReference>
<keyword evidence="2" id="KW-1185">Reference proteome</keyword>
<dbReference type="HOGENOM" id="CLU_2558761_0_0_1"/>
<dbReference type="KEGG" id="mlr:MELLADRAFT_73045"/>
<dbReference type="VEuPathDB" id="FungiDB:MELLADRAFT_73045"/>
<dbReference type="InParanoid" id="F4S2B7"/>
<dbReference type="GeneID" id="18932269"/>
<evidence type="ECO:0000313" key="1">
    <source>
        <dbReference type="EMBL" id="EGG01231.1"/>
    </source>
</evidence>
<evidence type="ECO:0000313" key="2">
    <source>
        <dbReference type="Proteomes" id="UP000001072"/>
    </source>
</evidence>
<accession>F4S2B7</accession>
<organism evidence="2">
    <name type="scientific">Melampsora larici-populina (strain 98AG31 / pathotype 3-4-7)</name>
    <name type="common">Poplar leaf rust fungus</name>
    <dbReference type="NCBI Taxonomy" id="747676"/>
    <lineage>
        <taxon>Eukaryota</taxon>
        <taxon>Fungi</taxon>
        <taxon>Dikarya</taxon>
        <taxon>Basidiomycota</taxon>
        <taxon>Pucciniomycotina</taxon>
        <taxon>Pucciniomycetes</taxon>
        <taxon>Pucciniales</taxon>
        <taxon>Melampsoraceae</taxon>
        <taxon>Melampsora</taxon>
    </lineage>
</organism>
<proteinExistence type="predicted"/>
<protein>
    <submittedName>
        <fullName evidence="1">Uncharacterized protein</fullName>
    </submittedName>
</protein>
<gene>
    <name evidence="1" type="ORF">MELLADRAFT_73045</name>
</gene>
<sequence length="82" mass="9330">MLKAEVVDKLNVEFGNVDAWESIGSELVSGYVTELGVLGIDRVKQMSETLSKLDKLIWNDEDESEEEKEEEGIIKNIRLEDM</sequence>